<evidence type="ECO:0000256" key="5">
    <source>
        <dbReference type="ARBA" id="ARBA00022692"/>
    </source>
</evidence>
<protein>
    <submittedName>
        <fullName evidence="10">Nicotinamide riboside transporter PnuC</fullName>
    </submittedName>
</protein>
<dbReference type="RefSeq" id="WP_068626194.1">
    <property type="nucleotide sequence ID" value="NZ_MAQA01000033.1"/>
</dbReference>
<organism evidence="10 11">
    <name type="scientific">Oerskovia enterophila</name>
    <dbReference type="NCBI Taxonomy" id="43678"/>
    <lineage>
        <taxon>Bacteria</taxon>
        <taxon>Bacillati</taxon>
        <taxon>Actinomycetota</taxon>
        <taxon>Actinomycetes</taxon>
        <taxon>Micrococcales</taxon>
        <taxon>Cellulomonadaceae</taxon>
        <taxon>Oerskovia</taxon>
    </lineage>
</organism>
<evidence type="ECO:0000256" key="1">
    <source>
        <dbReference type="ARBA" id="ARBA00004651"/>
    </source>
</evidence>
<dbReference type="EMBL" id="MAQA01000033">
    <property type="protein sequence ID" value="OCI30576.1"/>
    <property type="molecule type" value="Genomic_DNA"/>
</dbReference>
<comment type="similarity">
    <text evidence="2">Belongs to the nicotinamide ribonucleoside (NR) uptake permease (TC 4.B.1) family.</text>
</comment>
<feature type="transmembrane region" description="Helical" evidence="9">
    <location>
        <begin position="36"/>
        <end position="65"/>
    </location>
</feature>
<keyword evidence="3" id="KW-0813">Transport</keyword>
<dbReference type="PANTHER" id="PTHR36122">
    <property type="entry name" value="NICOTINAMIDE RIBOSIDE TRANSPORTER PNUC"/>
    <property type="match status" value="1"/>
</dbReference>
<dbReference type="PANTHER" id="PTHR36122:SF2">
    <property type="entry name" value="NICOTINAMIDE RIBOSIDE TRANSPORTER PNUC"/>
    <property type="match status" value="1"/>
</dbReference>
<dbReference type="Pfam" id="PF04973">
    <property type="entry name" value="NMN_transporter"/>
    <property type="match status" value="1"/>
</dbReference>
<gene>
    <name evidence="10" type="primary">pnuC</name>
    <name evidence="10" type="ORF">OERS_27390</name>
</gene>
<feature type="transmembrane region" description="Helical" evidence="9">
    <location>
        <begin position="6"/>
        <end position="24"/>
    </location>
</feature>
<keyword evidence="11" id="KW-1185">Reference proteome</keyword>
<proteinExistence type="inferred from homology"/>
<evidence type="ECO:0000256" key="7">
    <source>
        <dbReference type="ARBA" id="ARBA00023136"/>
    </source>
</evidence>
<sequence length="211" mass="22666">MSIEEIIGFVTGALCVWLAVRQNVWTFPIGLANNAVYVVLFASTGLYAGAGLQVVYLVLGALGWYWWVRGGEAHRALTVRRTPAWVWPAAAVGAAAATALLVWVLSTWTDSTVPFWDALTTSTSLVAQLMLGRKWVGSWWVWIVTDVMLVGLYASQGLWLTAVLYVGFIGLCALGLRDWSAELRAGTHTGTGAGTPTEPDGAAPAARQDAR</sequence>
<evidence type="ECO:0000313" key="10">
    <source>
        <dbReference type="EMBL" id="OCI30576.1"/>
    </source>
</evidence>
<evidence type="ECO:0000256" key="9">
    <source>
        <dbReference type="SAM" id="Phobius"/>
    </source>
</evidence>
<keyword evidence="4" id="KW-1003">Cell membrane</keyword>
<evidence type="ECO:0000256" key="2">
    <source>
        <dbReference type="ARBA" id="ARBA00006669"/>
    </source>
</evidence>
<dbReference type="Proteomes" id="UP000093412">
    <property type="component" value="Unassembled WGS sequence"/>
</dbReference>
<keyword evidence="6 9" id="KW-1133">Transmembrane helix</keyword>
<keyword evidence="5 9" id="KW-0812">Transmembrane</keyword>
<dbReference type="InterPro" id="IPR006419">
    <property type="entry name" value="NMN_transpt_PnuC"/>
</dbReference>
<evidence type="ECO:0000256" key="8">
    <source>
        <dbReference type="SAM" id="MobiDB-lite"/>
    </source>
</evidence>
<evidence type="ECO:0000256" key="6">
    <source>
        <dbReference type="ARBA" id="ARBA00022989"/>
    </source>
</evidence>
<feature type="transmembrane region" description="Helical" evidence="9">
    <location>
        <begin position="85"/>
        <end position="105"/>
    </location>
</feature>
<dbReference type="NCBIfam" id="TIGR01528">
    <property type="entry name" value="NMN_trans_PnuC"/>
    <property type="match status" value="1"/>
</dbReference>
<accession>A0ABX2Y3B3</accession>
<feature type="region of interest" description="Disordered" evidence="8">
    <location>
        <begin position="187"/>
        <end position="211"/>
    </location>
</feature>
<name>A0ABX2Y3B3_9CELL</name>
<comment type="subcellular location">
    <subcellularLocation>
        <location evidence="1">Cell membrane</location>
        <topology evidence="1">Multi-pass membrane protein</topology>
    </subcellularLocation>
</comment>
<reference evidence="10 11" key="1">
    <citation type="submission" date="2016-06" db="EMBL/GenBank/DDBJ databases">
        <title>Genome sequence of Oerskovia enterophila DSM 43852.</title>
        <authorList>
            <person name="Poehlein A."/>
            <person name="Jag V."/>
            <person name="Bengelsdorf F.R."/>
            <person name="Daniel R."/>
            <person name="Duerre P."/>
        </authorList>
    </citation>
    <scope>NUCLEOTIDE SEQUENCE [LARGE SCALE GENOMIC DNA]</scope>
    <source>
        <strain evidence="10 11">DSM 43852</strain>
    </source>
</reference>
<keyword evidence="7 9" id="KW-0472">Membrane</keyword>
<evidence type="ECO:0000313" key="11">
    <source>
        <dbReference type="Proteomes" id="UP000093412"/>
    </source>
</evidence>
<evidence type="ECO:0000256" key="3">
    <source>
        <dbReference type="ARBA" id="ARBA00022448"/>
    </source>
</evidence>
<comment type="caution">
    <text evidence="10">The sequence shown here is derived from an EMBL/GenBank/DDBJ whole genome shotgun (WGS) entry which is preliminary data.</text>
</comment>
<evidence type="ECO:0000256" key="4">
    <source>
        <dbReference type="ARBA" id="ARBA00022475"/>
    </source>
</evidence>
<feature type="transmembrane region" description="Helical" evidence="9">
    <location>
        <begin position="159"/>
        <end position="176"/>
    </location>
</feature>